<keyword evidence="3" id="KW-1185">Reference proteome</keyword>
<dbReference type="EMBL" id="FNKY01000001">
    <property type="protein sequence ID" value="SDQ72901.1"/>
    <property type="molecule type" value="Genomic_DNA"/>
</dbReference>
<feature type="transmembrane region" description="Helical" evidence="1">
    <location>
        <begin position="45"/>
        <end position="63"/>
    </location>
</feature>
<dbReference type="Proteomes" id="UP000183471">
    <property type="component" value="Unassembled WGS sequence"/>
</dbReference>
<gene>
    <name evidence="2" type="ORF">SAMN05216402_2044</name>
</gene>
<organism evidence="2 3">
    <name type="scientific">Nitrosospira multiformis</name>
    <dbReference type="NCBI Taxonomy" id="1231"/>
    <lineage>
        <taxon>Bacteria</taxon>
        <taxon>Pseudomonadati</taxon>
        <taxon>Pseudomonadota</taxon>
        <taxon>Betaproteobacteria</taxon>
        <taxon>Nitrosomonadales</taxon>
        <taxon>Nitrosomonadaceae</taxon>
        <taxon>Nitrosospira</taxon>
    </lineage>
</organism>
<keyword evidence="1" id="KW-0812">Transmembrane</keyword>
<protein>
    <submittedName>
        <fullName evidence="2">Uncharacterized protein</fullName>
    </submittedName>
</protein>
<dbReference type="RefSeq" id="WP_074632201.1">
    <property type="nucleotide sequence ID" value="NZ_FNKY01000001.1"/>
</dbReference>
<proteinExistence type="predicted"/>
<evidence type="ECO:0000313" key="3">
    <source>
        <dbReference type="Proteomes" id="UP000183471"/>
    </source>
</evidence>
<accession>A0ABY0TFN8</accession>
<keyword evidence="1" id="KW-1133">Transmembrane helix</keyword>
<name>A0ABY0TFN8_9PROT</name>
<keyword evidence="1" id="KW-0472">Membrane</keyword>
<sequence length="96" mass="10866">MTHKNSMSDDSGDKGSVRQEDETLLKMLRAIESDHEDMNLLGTGIGMYWLGMSLGWEALRVAYIRKILLSYKKTLVTTHSFVSCHGDYEDADLLPQ</sequence>
<reference evidence="2 3" key="1">
    <citation type="submission" date="2016-10" db="EMBL/GenBank/DDBJ databases">
        <authorList>
            <person name="Varghese N."/>
            <person name="Submissions S."/>
        </authorList>
    </citation>
    <scope>NUCLEOTIDE SEQUENCE [LARGE SCALE GENOMIC DNA]</scope>
    <source>
        <strain evidence="2 3">Nl1</strain>
    </source>
</reference>
<evidence type="ECO:0000313" key="2">
    <source>
        <dbReference type="EMBL" id="SDQ72901.1"/>
    </source>
</evidence>
<evidence type="ECO:0000256" key="1">
    <source>
        <dbReference type="SAM" id="Phobius"/>
    </source>
</evidence>
<comment type="caution">
    <text evidence="2">The sequence shown here is derived from an EMBL/GenBank/DDBJ whole genome shotgun (WGS) entry which is preliminary data.</text>
</comment>